<feature type="region of interest" description="Disordered" evidence="1">
    <location>
        <begin position="1"/>
        <end position="39"/>
    </location>
</feature>
<evidence type="ECO:0000313" key="2">
    <source>
        <dbReference type="EMBL" id="BET00764.1"/>
    </source>
</evidence>
<sequence length="69" mass="7860">MKKSCTNEKGETENCEWEDDRGVRRRDSGERHSWHSHRSVCRPTGDLMSVTSASRLPSSAQWLLLASRG</sequence>
<evidence type="ECO:0000256" key="1">
    <source>
        <dbReference type="SAM" id="MobiDB-lite"/>
    </source>
</evidence>
<accession>A0ABN7B926</accession>
<protein>
    <submittedName>
        <fullName evidence="2">Uncharacterized protein</fullName>
    </submittedName>
</protein>
<keyword evidence="3" id="KW-1185">Reference proteome</keyword>
<feature type="compositionally biased region" description="Basic and acidic residues" evidence="1">
    <location>
        <begin position="1"/>
        <end position="12"/>
    </location>
</feature>
<name>A0ABN7B926_9HEMI</name>
<proteinExistence type="predicted"/>
<feature type="compositionally biased region" description="Basic and acidic residues" evidence="1">
    <location>
        <begin position="20"/>
        <end position="33"/>
    </location>
</feature>
<reference evidence="2 3" key="1">
    <citation type="submission" date="2023-09" db="EMBL/GenBank/DDBJ databases">
        <title>Nesidiocoris tenuis whole genome shotgun sequence.</title>
        <authorList>
            <person name="Shibata T."/>
            <person name="Shimoda M."/>
            <person name="Kobayashi T."/>
            <person name="Uehara T."/>
        </authorList>
    </citation>
    <scope>NUCLEOTIDE SEQUENCE [LARGE SCALE GENOMIC DNA]</scope>
    <source>
        <strain evidence="2 3">Japan</strain>
    </source>
</reference>
<dbReference type="EMBL" id="AP028920">
    <property type="protein sequence ID" value="BET00764.1"/>
    <property type="molecule type" value="Genomic_DNA"/>
</dbReference>
<organism evidence="2 3">
    <name type="scientific">Nesidiocoris tenuis</name>
    <dbReference type="NCBI Taxonomy" id="355587"/>
    <lineage>
        <taxon>Eukaryota</taxon>
        <taxon>Metazoa</taxon>
        <taxon>Ecdysozoa</taxon>
        <taxon>Arthropoda</taxon>
        <taxon>Hexapoda</taxon>
        <taxon>Insecta</taxon>
        <taxon>Pterygota</taxon>
        <taxon>Neoptera</taxon>
        <taxon>Paraneoptera</taxon>
        <taxon>Hemiptera</taxon>
        <taxon>Heteroptera</taxon>
        <taxon>Panheteroptera</taxon>
        <taxon>Cimicomorpha</taxon>
        <taxon>Miridae</taxon>
        <taxon>Dicyphina</taxon>
        <taxon>Nesidiocoris</taxon>
    </lineage>
</organism>
<evidence type="ECO:0000313" key="3">
    <source>
        <dbReference type="Proteomes" id="UP001307889"/>
    </source>
</evidence>
<dbReference type="Proteomes" id="UP001307889">
    <property type="component" value="Chromosome 12"/>
</dbReference>
<gene>
    <name evidence="2" type="ORF">NTJ_13580</name>
</gene>